<dbReference type="InterPro" id="IPR014960">
    <property type="entry name" value="DUF1828"/>
</dbReference>
<organism evidence="2 3">
    <name type="scientific">Vineibacter terrae</name>
    <dbReference type="NCBI Taxonomy" id="2586908"/>
    <lineage>
        <taxon>Bacteria</taxon>
        <taxon>Pseudomonadati</taxon>
        <taxon>Pseudomonadota</taxon>
        <taxon>Alphaproteobacteria</taxon>
        <taxon>Hyphomicrobiales</taxon>
        <taxon>Vineibacter</taxon>
    </lineage>
</organism>
<sequence>MNDRQFCKAFCDEVALREVPLGYVLKTPFRRDDGDAIAIYIRRHHELDAFRLEDDGQTIGYLEAAGVDLDADSRFEALTDLMREYAVHYDERGVLLHTGYVHEANLPALAVKFSAFLLRVYDLLLLARNRVRSTFRDDLIAMVESQFGASCRIDLNVPLQESMKDYVIDILVRSPGNRVLAIYAGTSEMKALEALLFWRESREQKVQHVRSMLVLEEAKPRDIKDRTLSRVMNSDILLASMDGEEIAIRRKMEFNLLN</sequence>
<accession>A0A5C8PGG8</accession>
<dbReference type="OrthoDB" id="7565865at2"/>
<dbReference type="Pfam" id="PF08861">
    <property type="entry name" value="DUF1828"/>
    <property type="match status" value="1"/>
</dbReference>
<evidence type="ECO:0000313" key="3">
    <source>
        <dbReference type="Proteomes" id="UP000321638"/>
    </source>
</evidence>
<feature type="domain" description="DUF1828" evidence="1">
    <location>
        <begin position="27"/>
        <end position="120"/>
    </location>
</feature>
<gene>
    <name evidence="2" type="ORF">FHP25_25915</name>
</gene>
<keyword evidence="3" id="KW-1185">Reference proteome</keyword>
<evidence type="ECO:0000313" key="2">
    <source>
        <dbReference type="EMBL" id="TXL72273.1"/>
    </source>
</evidence>
<comment type="caution">
    <text evidence="2">The sequence shown here is derived from an EMBL/GenBank/DDBJ whole genome shotgun (WGS) entry which is preliminary data.</text>
</comment>
<dbReference type="EMBL" id="VDUZ01000034">
    <property type="protein sequence ID" value="TXL72273.1"/>
    <property type="molecule type" value="Genomic_DNA"/>
</dbReference>
<dbReference type="AlphaFoldDB" id="A0A5C8PGG8"/>
<dbReference type="Proteomes" id="UP000321638">
    <property type="component" value="Unassembled WGS sequence"/>
</dbReference>
<protein>
    <submittedName>
        <fullName evidence="2">DUF1828 domain-containing protein</fullName>
    </submittedName>
</protein>
<name>A0A5C8PGG8_9HYPH</name>
<proteinExistence type="predicted"/>
<reference evidence="2 3" key="1">
    <citation type="submission" date="2019-06" db="EMBL/GenBank/DDBJ databases">
        <title>New taxonomy in bacterial strain CC-CFT640, isolated from vineyard.</title>
        <authorList>
            <person name="Lin S.-Y."/>
            <person name="Tsai C.-F."/>
            <person name="Young C.-C."/>
        </authorList>
    </citation>
    <scope>NUCLEOTIDE SEQUENCE [LARGE SCALE GENOMIC DNA]</scope>
    <source>
        <strain evidence="2 3">CC-CFT640</strain>
    </source>
</reference>
<dbReference type="RefSeq" id="WP_147849894.1">
    <property type="nucleotide sequence ID" value="NZ_VDUZ01000034.1"/>
</dbReference>
<evidence type="ECO:0000259" key="1">
    <source>
        <dbReference type="Pfam" id="PF08861"/>
    </source>
</evidence>